<evidence type="ECO:0000313" key="3">
    <source>
        <dbReference type="Proteomes" id="UP000309038"/>
    </source>
</evidence>
<sequence>MAAPAPPTVVRATRSKAPQGPSKGQQLSTEAQPKAQDLQKKNDSAAINGDNAISLETHVLSPATPPTECSTGERGPAVAIGNGNKERVTMGSGGISTVMSDGLAGRSPSTVHAGEAEVQSFGKGKQRASSPVGLYREFNSNSDIAASMARPCTPTRSTGEEFYRTPQSMCQLSTPTSDDSLLTPRGYETDSTPSSSPSVRFGPRVRCTAPFPNESRAPRPGEPFIPASPAEVAENIQDMMEFYRKNLFANQNGVYLGNPDFDPEEHLQWLTVGRVKILCTKAVAEEYIMDFKAHRADPDNVERPSAPESVYLAGVFAIENSRFYITPDSNWYKDNKFGEQYKDHKATCLVKKPSHDVFADDFATTERNITTIVKMARSNRGRVLKGLYGDTEDGISMLRMRHVMFECLKDDTTLNDDDATLDREFKMTMWPAKRRDTIAALEECKGTHQVNVLEAFDSYGGRILPSKYESTLRCADVQVHFQMLHWEINDSDTIVNDIKNMRVVLPPKAKLQPRTPKKRISKIDAFTPVFTPKRLRTE</sequence>
<feature type="compositionally biased region" description="Polar residues" evidence="1">
    <location>
        <begin position="189"/>
        <end position="198"/>
    </location>
</feature>
<feature type="region of interest" description="Disordered" evidence="1">
    <location>
        <begin position="149"/>
        <end position="203"/>
    </location>
</feature>
<reference evidence="2 3" key="1">
    <citation type="submission" date="2019-02" db="EMBL/GenBank/DDBJ databases">
        <title>Genome sequencing of the rare red list fungi Phlebia centrifuga.</title>
        <authorList>
            <person name="Buettner E."/>
            <person name="Kellner H."/>
        </authorList>
    </citation>
    <scope>NUCLEOTIDE SEQUENCE [LARGE SCALE GENOMIC DNA]</scope>
    <source>
        <strain evidence="2 3">DSM 108282</strain>
    </source>
</reference>
<dbReference type="EMBL" id="SGPJ01000362">
    <property type="protein sequence ID" value="THG95068.1"/>
    <property type="molecule type" value="Genomic_DNA"/>
</dbReference>
<keyword evidence="3" id="KW-1185">Reference proteome</keyword>
<name>A0A4S4KAQ6_9APHY</name>
<feature type="region of interest" description="Disordered" evidence="1">
    <location>
        <begin position="1"/>
        <end position="85"/>
    </location>
</feature>
<accession>A0A4S4KAQ6</accession>
<evidence type="ECO:0000256" key="1">
    <source>
        <dbReference type="SAM" id="MobiDB-lite"/>
    </source>
</evidence>
<gene>
    <name evidence="2" type="ORF">EW026_g6513</name>
</gene>
<proteinExistence type="predicted"/>
<dbReference type="AlphaFoldDB" id="A0A4S4KAQ6"/>
<protein>
    <submittedName>
        <fullName evidence="2">Uncharacterized protein</fullName>
    </submittedName>
</protein>
<organism evidence="2 3">
    <name type="scientific">Hermanssonia centrifuga</name>
    <dbReference type="NCBI Taxonomy" id="98765"/>
    <lineage>
        <taxon>Eukaryota</taxon>
        <taxon>Fungi</taxon>
        <taxon>Dikarya</taxon>
        <taxon>Basidiomycota</taxon>
        <taxon>Agaricomycotina</taxon>
        <taxon>Agaricomycetes</taxon>
        <taxon>Polyporales</taxon>
        <taxon>Meruliaceae</taxon>
        <taxon>Hermanssonia</taxon>
    </lineage>
</organism>
<feature type="compositionally biased region" description="Polar residues" evidence="1">
    <location>
        <begin position="22"/>
        <end position="31"/>
    </location>
</feature>
<comment type="caution">
    <text evidence="2">The sequence shown here is derived from an EMBL/GenBank/DDBJ whole genome shotgun (WGS) entry which is preliminary data.</text>
</comment>
<evidence type="ECO:0000313" key="2">
    <source>
        <dbReference type="EMBL" id="THG95068.1"/>
    </source>
</evidence>
<dbReference type="Proteomes" id="UP000309038">
    <property type="component" value="Unassembled WGS sequence"/>
</dbReference>
<feature type="compositionally biased region" description="Polar residues" evidence="1">
    <location>
        <begin position="165"/>
        <end position="180"/>
    </location>
</feature>